<protein>
    <submittedName>
        <fullName evidence="2">Uncharacterized protein</fullName>
    </submittedName>
</protein>
<name>Q22WB0_TETTS</name>
<sequence length="1137" mass="133063">MSNQKNLSKKFTVVQSKKSQRNLSASSKQIEGLRITQDEDNNNVNLNQKSLHEALIYEYLSKTKMEGILLNALKSTIKDDLIPKNPYCSMSRSLIASNLKSDLVANFENLAKLFRKNPVAKEGPYKLTSVSFQNTTKIYGLKHILELIDMPRFSLFFDAIDDLLPDYKIDSNNVVINISNSISGGLIFKSELFPYASSHSKDLEIFCEVFITCGSVEQAIDSYAKFILQDIISICDQQNQHIIKEFVFYSYNQEASKKYEKKGWEIQDIITDQNSFMSDIKRYVQNQQQIYFKGYMKVIRFEDGDRLQGDEQDNTSAYLSRPASNSMLERHGETRGRRNNTSLNKNLYQYIEVYKSYNLHFTKNQFNKQEIFSFGAQPLGSLLKGVFVSQEACVDYAKFFYQPTQSYFNSKDFGKFVDSQLRLVYKYWQDQNIMACSWELLYMALAVQDDDLRRNLVDSIIQILSSDLSGLVALSKSNQIIRAIMELYNDTSTNNLKSIIISSYKVYKQKLLSIYAKASNSDILRNREFVYLLFKEIEDEHGEMNFSKKTTLVLKTLHTVTKYTGQGNLQQVGSLVKNVPDYINQTLKKRKFISENEDTFITYDQFLEKKQIYKVLDVKSDVLEFKRSAQGRDLQTQDIEDKLILTYFDKYDVYDTLYVILREIFFGQQLPNPIPSVILKVEAKALKYQIFEVKGTKIAETVLREFDESDQVDSSVIKNATPNVYQYRSQKMSLEKLNPVYGLKDALAYTAFDEMSMRYKFLKGWLDISKTPLKRRVPEAYQLDNFIAVSTYNLFQHSQITKRPYIEWNFCQDIVIRGPNEIQAQNIFYDLLLTYVLWLNNESNLVVIGFFTESERIKPVLTIENILKDQNSDGIRFQLAKIFDEGERIYLKFITDYDQRFKVVVMSINFIFLGEGNMEPKSLLNTDNPDTYLRVFFEKDAILKWYKIFEYKDKYVKKLIVKEQKRLFYIGSLNMAMKLELCKIYINYEQPRYFIRAFRILYSMTEQLFNFSKEAENFILIFSYILSKQPSQIGFPNQQNQKKYNLENIKAYFYEWNESLKKLLYNYDNIYFESLSPTVVNQLNILELAFDSKSKKIKDYQNPLLKIAGICSIMADSLILTHKNLLSDDYDFDILWG</sequence>
<feature type="compositionally biased region" description="Polar residues" evidence="1">
    <location>
        <begin position="314"/>
        <end position="327"/>
    </location>
</feature>
<dbReference type="InParanoid" id="Q22WB0"/>
<proteinExistence type="predicted"/>
<dbReference type="GeneID" id="7835210"/>
<dbReference type="HOGENOM" id="CLU_277805_0_0_1"/>
<gene>
    <name evidence="2" type="ORF">TTHERM_00158240</name>
</gene>
<reference evidence="3" key="1">
    <citation type="journal article" date="2006" name="PLoS Biol.">
        <title>Macronuclear genome sequence of the ciliate Tetrahymena thermophila, a model eukaryote.</title>
        <authorList>
            <person name="Eisen J.A."/>
            <person name="Coyne R.S."/>
            <person name="Wu M."/>
            <person name="Wu D."/>
            <person name="Thiagarajan M."/>
            <person name="Wortman J.R."/>
            <person name="Badger J.H."/>
            <person name="Ren Q."/>
            <person name="Amedeo P."/>
            <person name="Jones K.M."/>
            <person name="Tallon L.J."/>
            <person name="Delcher A.L."/>
            <person name="Salzberg S.L."/>
            <person name="Silva J.C."/>
            <person name="Haas B.J."/>
            <person name="Majoros W.H."/>
            <person name="Farzad M."/>
            <person name="Carlton J.M."/>
            <person name="Smith R.K. Jr."/>
            <person name="Garg J."/>
            <person name="Pearlman R.E."/>
            <person name="Karrer K.M."/>
            <person name="Sun L."/>
            <person name="Manning G."/>
            <person name="Elde N.C."/>
            <person name="Turkewitz A.P."/>
            <person name="Asai D.J."/>
            <person name="Wilkes D.E."/>
            <person name="Wang Y."/>
            <person name="Cai H."/>
            <person name="Collins K."/>
            <person name="Stewart B.A."/>
            <person name="Lee S.R."/>
            <person name="Wilamowska K."/>
            <person name="Weinberg Z."/>
            <person name="Ruzzo W.L."/>
            <person name="Wloga D."/>
            <person name="Gaertig J."/>
            <person name="Frankel J."/>
            <person name="Tsao C.-C."/>
            <person name="Gorovsky M.A."/>
            <person name="Keeling P.J."/>
            <person name="Waller R.F."/>
            <person name="Patron N.J."/>
            <person name="Cherry J.M."/>
            <person name="Stover N.A."/>
            <person name="Krieger C.J."/>
            <person name="del Toro C."/>
            <person name="Ryder H.F."/>
            <person name="Williamson S.C."/>
            <person name="Barbeau R.A."/>
            <person name="Hamilton E.P."/>
            <person name="Orias E."/>
        </authorList>
    </citation>
    <scope>NUCLEOTIDE SEQUENCE [LARGE SCALE GENOMIC DNA]</scope>
    <source>
        <strain evidence="3">SB210</strain>
    </source>
</reference>
<evidence type="ECO:0000313" key="2">
    <source>
        <dbReference type="EMBL" id="EAR89507.2"/>
    </source>
</evidence>
<evidence type="ECO:0000256" key="1">
    <source>
        <dbReference type="SAM" id="MobiDB-lite"/>
    </source>
</evidence>
<evidence type="ECO:0000313" key="3">
    <source>
        <dbReference type="Proteomes" id="UP000009168"/>
    </source>
</evidence>
<organism evidence="2 3">
    <name type="scientific">Tetrahymena thermophila (strain SB210)</name>
    <dbReference type="NCBI Taxonomy" id="312017"/>
    <lineage>
        <taxon>Eukaryota</taxon>
        <taxon>Sar</taxon>
        <taxon>Alveolata</taxon>
        <taxon>Ciliophora</taxon>
        <taxon>Intramacronucleata</taxon>
        <taxon>Oligohymenophorea</taxon>
        <taxon>Hymenostomatida</taxon>
        <taxon>Tetrahymenina</taxon>
        <taxon>Tetrahymenidae</taxon>
        <taxon>Tetrahymena</taxon>
    </lineage>
</organism>
<dbReference type="EMBL" id="GG662820">
    <property type="protein sequence ID" value="EAR89507.2"/>
    <property type="molecule type" value="Genomic_DNA"/>
</dbReference>
<dbReference type="OrthoDB" id="288602at2759"/>
<dbReference type="eggNOG" id="ENOG502SKCT">
    <property type="taxonomic scope" value="Eukaryota"/>
</dbReference>
<dbReference type="AlphaFoldDB" id="Q22WB0"/>
<keyword evidence="3" id="KW-1185">Reference proteome</keyword>
<feature type="region of interest" description="Disordered" evidence="1">
    <location>
        <begin position="307"/>
        <end position="340"/>
    </location>
</feature>
<dbReference type="RefSeq" id="XP_001009752.2">
    <property type="nucleotide sequence ID" value="XM_001009752.2"/>
</dbReference>
<accession>Q22WB0</accession>
<dbReference type="KEGG" id="tet:TTHERM_00158240"/>
<dbReference type="Proteomes" id="UP000009168">
    <property type="component" value="Unassembled WGS sequence"/>
</dbReference>